<keyword evidence="13" id="KW-0963">Cytoplasm</keyword>
<dbReference type="InterPro" id="IPR020568">
    <property type="entry name" value="Ribosomal_Su5_D2-typ_SF"/>
</dbReference>
<dbReference type="InterPro" id="IPR036554">
    <property type="entry name" value="GHMP_kinase_C_sf"/>
</dbReference>
<evidence type="ECO:0000256" key="12">
    <source>
        <dbReference type="ARBA" id="ARBA00049954"/>
    </source>
</evidence>
<evidence type="ECO:0000259" key="14">
    <source>
        <dbReference type="Pfam" id="PF00288"/>
    </source>
</evidence>
<dbReference type="SUPFAM" id="SSF54211">
    <property type="entry name" value="Ribosomal protein S5 domain 2-like"/>
    <property type="match status" value="1"/>
</dbReference>
<organism evidence="16 17">
    <name type="scientific">Paucilactobacillus wasatchensis</name>
    <dbReference type="NCBI Taxonomy" id="1335616"/>
    <lineage>
        <taxon>Bacteria</taxon>
        <taxon>Bacillati</taxon>
        <taxon>Bacillota</taxon>
        <taxon>Bacilli</taxon>
        <taxon>Lactobacillales</taxon>
        <taxon>Lactobacillaceae</taxon>
        <taxon>Paucilactobacillus</taxon>
    </lineage>
</organism>
<dbReference type="PATRIC" id="fig|1335616.4.peg.437"/>
<dbReference type="GO" id="GO:0005524">
    <property type="term" value="F:ATP binding"/>
    <property type="evidence" value="ECO:0007669"/>
    <property type="project" value="UniProtKB-UniRule"/>
</dbReference>
<dbReference type="UniPathway" id="UPA00050">
    <property type="reaction ID" value="UER00064"/>
</dbReference>
<comment type="similarity">
    <text evidence="2 13">Belongs to the GHMP kinase family. Homoserine kinase subfamily.</text>
</comment>
<dbReference type="Gene3D" id="3.30.230.10">
    <property type="match status" value="1"/>
</dbReference>
<evidence type="ECO:0000256" key="6">
    <source>
        <dbReference type="ARBA" id="ARBA00022679"/>
    </source>
</evidence>
<dbReference type="PRINTS" id="PR00958">
    <property type="entry name" value="HOMSERKINASE"/>
</dbReference>
<evidence type="ECO:0000256" key="13">
    <source>
        <dbReference type="HAMAP-Rule" id="MF_00384"/>
    </source>
</evidence>
<sequence length="288" mass="30987">MKIKVPATTANLGPGFDSIGMAVSLFLTVEILEPTSAWYIEHTLGPKIPTNENNLVINTALQVAPQLNPHHLKMKTDIPVTRGLGSSSSAIVAGIEVANQLANLHLTDDQKLDYACKIEGHPDNVAPAILGSLVIGTDIDGHFKAVRASFPALALIAYIPSYELKTSDSRDILPQQITFKAATHASSIANTFVAALLINDYKLAGQLIEADEFHEPFRQKLVPELLPIRQIAHECDAIGTYLSGAGPTVMTILPPEKVANFVDQLSQHGFDDIAVQLKIESDGVTVTK</sequence>
<evidence type="ECO:0000256" key="2">
    <source>
        <dbReference type="ARBA" id="ARBA00007370"/>
    </source>
</evidence>
<dbReference type="HAMAP" id="MF_00384">
    <property type="entry name" value="Homoser_kinase"/>
    <property type="match status" value="1"/>
</dbReference>
<keyword evidence="6 13" id="KW-0808">Transferase</keyword>
<evidence type="ECO:0000313" key="16">
    <source>
        <dbReference type="EMBL" id="KIS03984.1"/>
    </source>
</evidence>
<comment type="caution">
    <text evidence="16">The sequence shown here is derived from an EMBL/GenBank/DDBJ whole genome shotgun (WGS) entry which is preliminary data.</text>
</comment>
<dbReference type="AlphaFoldDB" id="A0A0D0YXP0"/>
<evidence type="ECO:0000313" key="17">
    <source>
        <dbReference type="Proteomes" id="UP000032279"/>
    </source>
</evidence>
<evidence type="ECO:0000256" key="10">
    <source>
        <dbReference type="ARBA" id="ARBA00022840"/>
    </source>
</evidence>
<evidence type="ECO:0000256" key="5">
    <source>
        <dbReference type="ARBA" id="ARBA00022605"/>
    </source>
</evidence>
<evidence type="ECO:0000256" key="7">
    <source>
        <dbReference type="ARBA" id="ARBA00022697"/>
    </source>
</evidence>
<dbReference type="PIRSF" id="PIRSF000676">
    <property type="entry name" value="Homoser_kin"/>
    <property type="match status" value="1"/>
</dbReference>
<reference evidence="16 17" key="1">
    <citation type="submission" date="2013-08" db="EMBL/GenBank/DDBJ databases">
        <title>Lactobacillus wasatchii sp. WDC04, a late gas producing bacteria isolated from aged chedder cheese.</title>
        <authorList>
            <person name="Oberg C.J."/>
            <person name="Culumber M."/>
            <person name="McMahon D.J."/>
            <person name="Broadbent J.R."/>
            <person name="Oberg T.S."/>
            <person name="Ortaki F."/>
        </authorList>
    </citation>
    <scope>NUCLEOTIDE SEQUENCE [LARGE SCALE GENOMIC DNA]</scope>
    <source>
        <strain evidence="16 17">WDC04</strain>
    </source>
</reference>
<feature type="domain" description="GHMP kinase C-terminal" evidence="15">
    <location>
        <begin position="193"/>
        <end position="269"/>
    </location>
</feature>
<evidence type="ECO:0000256" key="1">
    <source>
        <dbReference type="ARBA" id="ARBA00005015"/>
    </source>
</evidence>
<dbReference type="GO" id="GO:0005737">
    <property type="term" value="C:cytoplasm"/>
    <property type="evidence" value="ECO:0007669"/>
    <property type="project" value="UniProtKB-SubCell"/>
</dbReference>
<dbReference type="Pfam" id="PF08544">
    <property type="entry name" value="GHMP_kinases_C"/>
    <property type="match status" value="1"/>
</dbReference>
<evidence type="ECO:0000259" key="15">
    <source>
        <dbReference type="Pfam" id="PF08544"/>
    </source>
</evidence>
<dbReference type="GO" id="GO:0009088">
    <property type="term" value="P:threonine biosynthetic process"/>
    <property type="evidence" value="ECO:0007669"/>
    <property type="project" value="UniProtKB-UniRule"/>
</dbReference>
<keyword evidence="17" id="KW-1185">Reference proteome</keyword>
<gene>
    <name evidence="13 16" type="primary">thrB</name>
    <name evidence="16" type="ORF">WDC_0436</name>
</gene>
<proteinExistence type="inferred from homology"/>
<dbReference type="Pfam" id="PF00288">
    <property type="entry name" value="GHMP_kinases_N"/>
    <property type="match status" value="1"/>
</dbReference>
<dbReference type="PROSITE" id="PS00627">
    <property type="entry name" value="GHMP_KINASES_ATP"/>
    <property type="match status" value="1"/>
</dbReference>
<keyword evidence="9 13" id="KW-0418">Kinase</keyword>
<evidence type="ECO:0000256" key="8">
    <source>
        <dbReference type="ARBA" id="ARBA00022741"/>
    </source>
</evidence>
<protein>
    <recommendedName>
        <fullName evidence="4 13">Homoserine kinase</fullName>
        <shortName evidence="13">HK</shortName>
        <shortName evidence="13">HSK</shortName>
        <ecNumber evidence="3 13">2.7.1.39</ecNumber>
    </recommendedName>
</protein>
<dbReference type="GO" id="GO:0004413">
    <property type="term" value="F:homoserine kinase activity"/>
    <property type="evidence" value="ECO:0007669"/>
    <property type="project" value="UniProtKB-UniRule"/>
</dbReference>
<dbReference type="SUPFAM" id="SSF55060">
    <property type="entry name" value="GHMP Kinase, C-terminal domain"/>
    <property type="match status" value="1"/>
</dbReference>
<dbReference type="InterPro" id="IPR013750">
    <property type="entry name" value="GHMP_kinase_C_dom"/>
</dbReference>
<comment type="catalytic activity">
    <reaction evidence="11 13">
        <text>L-homoserine + ATP = O-phospho-L-homoserine + ADP + H(+)</text>
        <dbReference type="Rhea" id="RHEA:13985"/>
        <dbReference type="ChEBI" id="CHEBI:15378"/>
        <dbReference type="ChEBI" id="CHEBI:30616"/>
        <dbReference type="ChEBI" id="CHEBI:57476"/>
        <dbReference type="ChEBI" id="CHEBI:57590"/>
        <dbReference type="ChEBI" id="CHEBI:456216"/>
        <dbReference type="EC" id="2.7.1.39"/>
    </reaction>
</comment>
<evidence type="ECO:0000256" key="4">
    <source>
        <dbReference type="ARBA" id="ARBA00017858"/>
    </source>
</evidence>
<dbReference type="Gene3D" id="3.30.70.890">
    <property type="entry name" value="GHMP kinase, C-terminal domain"/>
    <property type="match status" value="1"/>
</dbReference>
<accession>A0A0D0YXP0</accession>
<dbReference type="NCBIfam" id="TIGR00191">
    <property type="entry name" value="thrB"/>
    <property type="match status" value="1"/>
</dbReference>
<keyword evidence="5 13" id="KW-0028">Amino-acid biosynthesis</keyword>
<keyword evidence="10 13" id="KW-0067">ATP-binding</keyword>
<feature type="binding site" evidence="13">
    <location>
        <begin position="79"/>
        <end position="89"/>
    </location>
    <ligand>
        <name>ATP</name>
        <dbReference type="ChEBI" id="CHEBI:30616"/>
    </ligand>
</feature>
<dbReference type="Proteomes" id="UP000032279">
    <property type="component" value="Unassembled WGS sequence"/>
</dbReference>
<evidence type="ECO:0000256" key="3">
    <source>
        <dbReference type="ARBA" id="ARBA00012078"/>
    </source>
</evidence>
<dbReference type="PANTHER" id="PTHR20861:SF1">
    <property type="entry name" value="HOMOSERINE KINASE"/>
    <property type="match status" value="1"/>
</dbReference>
<dbReference type="STRING" id="1335616.WDC_0436"/>
<feature type="domain" description="GHMP kinase N-terminal" evidence="14">
    <location>
        <begin position="54"/>
        <end position="131"/>
    </location>
</feature>
<name>A0A0D0YXP0_9LACO</name>
<dbReference type="OrthoDB" id="9769912at2"/>
<comment type="function">
    <text evidence="12 13">Catalyzes the ATP-dependent phosphorylation of L-homoserine to L-homoserine phosphate.</text>
</comment>
<dbReference type="InterPro" id="IPR014721">
    <property type="entry name" value="Ribsml_uS5_D2-typ_fold_subgr"/>
</dbReference>
<evidence type="ECO:0000256" key="9">
    <source>
        <dbReference type="ARBA" id="ARBA00022777"/>
    </source>
</evidence>
<dbReference type="EC" id="2.7.1.39" evidence="3 13"/>
<dbReference type="InterPro" id="IPR006204">
    <property type="entry name" value="GHMP_kinase_N_dom"/>
</dbReference>
<evidence type="ECO:0000256" key="11">
    <source>
        <dbReference type="ARBA" id="ARBA00049375"/>
    </source>
</evidence>
<comment type="subcellular location">
    <subcellularLocation>
        <location evidence="13">Cytoplasm</location>
    </subcellularLocation>
</comment>
<dbReference type="PANTHER" id="PTHR20861">
    <property type="entry name" value="HOMOSERINE/4-DIPHOSPHOCYTIDYL-2-C-METHYL-D-ERYTHRITOL KINASE"/>
    <property type="match status" value="1"/>
</dbReference>
<keyword evidence="8 13" id="KW-0547">Nucleotide-binding</keyword>
<comment type="pathway">
    <text evidence="1 13">Amino-acid biosynthesis; L-threonine biosynthesis; L-threonine from L-aspartate: step 4/5.</text>
</comment>
<dbReference type="InterPro" id="IPR006203">
    <property type="entry name" value="GHMP_knse_ATP-bd_CS"/>
</dbReference>
<dbReference type="InterPro" id="IPR000870">
    <property type="entry name" value="Homoserine_kinase"/>
</dbReference>
<dbReference type="EMBL" id="AWTT01000006">
    <property type="protein sequence ID" value="KIS03984.1"/>
    <property type="molecule type" value="Genomic_DNA"/>
</dbReference>
<dbReference type="RefSeq" id="WP_044010163.1">
    <property type="nucleotide sequence ID" value="NZ_AWTT01000006.1"/>
</dbReference>
<keyword evidence="7 13" id="KW-0791">Threonine biosynthesis</keyword>